<evidence type="ECO:0000256" key="5">
    <source>
        <dbReference type="ARBA" id="ARBA00022692"/>
    </source>
</evidence>
<dbReference type="SUPFAM" id="SSF161098">
    <property type="entry name" value="MetI-like"/>
    <property type="match status" value="1"/>
</dbReference>
<dbReference type="CDD" id="cd06261">
    <property type="entry name" value="TM_PBP2"/>
    <property type="match status" value="1"/>
</dbReference>
<dbReference type="EMBL" id="JAMPJU010000005">
    <property type="protein sequence ID" value="MCV9882371.1"/>
    <property type="molecule type" value="Genomic_DNA"/>
</dbReference>
<accession>A0AA41XUT4</accession>
<dbReference type="GO" id="GO:0005886">
    <property type="term" value="C:plasma membrane"/>
    <property type="evidence" value="ECO:0007669"/>
    <property type="project" value="UniProtKB-SubCell"/>
</dbReference>
<gene>
    <name evidence="10" type="ORF">NC803_08895</name>
    <name evidence="11" type="ORF">NC856_08800</name>
</gene>
<evidence type="ECO:0000256" key="4">
    <source>
        <dbReference type="ARBA" id="ARBA00022519"/>
    </source>
</evidence>
<keyword evidence="7 8" id="KW-0472">Membrane</keyword>
<comment type="subcellular location">
    <subcellularLocation>
        <location evidence="1">Cell inner membrane</location>
        <topology evidence="1">Multi-pass membrane protein</topology>
    </subcellularLocation>
    <subcellularLocation>
        <location evidence="8">Cell membrane</location>
        <topology evidence="8">Multi-pass membrane protein</topology>
    </subcellularLocation>
</comment>
<dbReference type="GO" id="GO:0055085">
    <property type="term" value="P:transmembrane transport"/>
    <property type="evidence" value="ECO:0007669"/>
    <property type="project" value="InterPro"/>
</dbReference>
<sequence length="366" mass="39245">MRKFVPGGIGLVAALLTSLLGLGQALPDIFTGADNAVTAILLLLLCTTLVAMLPLLSAWYLTLLMILIATAAGLLLLPDVMARIDASYWLAILALGLLACHSVQRLATFNSRKLPAGVVATLFGVWVIYFWQLLVTAFAVPQVLLPAPWDIVQALYENRGPLGGDFVQTVLKSVLVGYLLGSGMGIAVGILIDRLPFLQRGLLPLANLTSTIPLVGVAPIAVMWFGFDWPSKAAVIVLVTFFPALVSTLAGLQASGKLERELMYCYAATPRKTLWVLRLPAALPFIFNALKVNSTLALISAIVAEFFGSPTSGLGFRISTEAARMHMSTVWAAIVVASVVGSVFYALLVRLEKKVNFWHPSVRGES</sequence>
<evidence type="ECO:0000256" key="2">
    <source>
        <dbReference type="ARBA" id="ARBA00022448"/>
    </source>
</evidence>
<keyword evidence="12" id="KW-1185">Reference proteome</keyword>
<dbReference type="InterPro" id="IPR035906">
    <property type="entry name" value="MetI-like_sf"/>
</dbReference>
<organism evidence="10 13">
    <name type="scientific">Brenneria izbisi</name>
    <dbReference type="NCBI Taxonomy" id="2939450"/>
    <lineage>
        <taxon>Bacteria</taxon>
        <taxon>Pseudomonadati</taxon>
        <taxon>Pseudomonadota</taxon>
        <taxon>Gammaproteobacteria</taxon>
        <taxon>Enterobacterales</taxon>
        <taxon>Pectobacteriaceae</taxon>
        <taxon>Brenneria</taxon>
    </lineage>
</organism>
<comment type="similarity">
    <text evidence="8">Belongs to the binding-protein-dependent transport system permease family.</text>
</comment>
<keyword evidence="4" id="KW-0997">Cell inner membrane</keyword>
<reference evidence="10" key="1">
    <citation type="submission" date="2022-04" db="EMBL/GenBank/DDBJ databases">
        <title>Brenneria sp. isolated from walnut trees in Serbia.</title>
        <authorList>
            <person name="Gasic K."/>
            <person name="Zlatkovic N."/>
            <person name="Kuzmanovic N."/>
        </authorList>
    </citation>
    <scope>NUCLEOTIDE SEQUENCE</scope>
    <source>
        <strain evidence="11">KBI 423</strain>
        <strain evidence="10">KBI 447</strain>
    </source>
</reference>
<evidence type="ECO:0000313" key="13">
    <source>
        <dbReference type="Proteomes" id="UP001165569"/>
    </source>
</evidence>
<protein>
    <submittedName>
        <fullName evidence="10">ABC transporter permease</fullName>
    </submittedName>
</protein>
<feature type="domain" description="ABC transmembrane type-1" evidence="9">
    <location>
        <begin position="167"/>
        <end position="352"/>
    </location>
</feature>
<name>A0AA41XUT4_9GAMM</name>
<feature type="transmembrane region" description="Helical" evidence="8">
    <location>
        <begin position="328"/>
        <end position="348"/>
    </location>
</feature>
<keyword evidence="6 8" id="KW-1133">Transmembrane helix</keyword>
<dbReference type="Proteomes" id="UP001165568">
    <property type="component" value="Unassembled WGS sequence"/>
</dbReference>
<feature type="transmembrane region" description="Helical" evidence="8">
    <location>
        <begin position="175"/>
        <end position="193"/>
    </location>
</feature>
<dbReference type="PANTHER" id="PTHR30151">
    <property type="entry name" value="ALKANE SULFONATE ABC TRANSPORTER-RELATED, MEMBRANE SUBUNIT"/>
    <property type="match status" value="1"/>
</dbReference>
<evidence type="ECO:0000313" key="12">
    <source>
        <dbReference type="Proteomes" id="UP001165568"/>
    </source>
</evidence>
<dbReference type="PROSITE" id="PS50928">
    <property type="entry name" value="ABC_TM1"/>
    <property type="match status" value="1"/>
</dbReference>
<evidence type="ECO:0000256" key="6">
    <source>
        <dbReference type="ARBA" id="ARBA00022989"/>
    </source>
</evidence>
<evidence type="ECO:0000256" key="3">
    <source>
        <dbReference type="ARBA" id="ARBA00022475"/>
    </source>
</evidence>
<feature type="transmembrane region" description="Helical" evidence="8">
    <location>
        <begin position="86"/>
        <end position="104"/>
    </location>
</feature>
<feature type="transmembrane region" description="Helical" evidence="8">
    <location>
        <begin position="116"/>
        <end position="140"/>
    </location>
</feature>
<feature type="transmembrane region" description="Helical" evidence="8">
    <location>
        <begin position="205"/>
        <end position="227"/>
    </location>
</feature>
<evidence type="ECO:0000256" key="8">
    <source>
        <dbReference type="RuleBase" id="RU363032"/>
    </source>
</evidence>
<dbReference type="InterPro" id="IPR000515">
    <property type="entry name" value="MetI-like"/>
</dbReference>
<evidence type="ECO:0000256" key="1">
    <source>
        <dbReference type="ARBA" id="ARBA00004429"/>
    </source>
</evidence>
<evidence type="ECO:0000313" key="11">
    <source>
        <dbReference type="EMBL" id="MCV9882371.1"/>
    </source>
</evidence>
<keyword evidence="5 8" id="KW-0812">Transmembrane</keyword>
<comment type="caution">
    <text evidence="10">The sequence shown here is derived from an EMBL/GenBank/DDBJ whole genome shotgun (WGS) entry which is preliminary data.</text>
</comment>
<keyword evidence="3" id="KW-1003">Cell membrane</keyword>
<feature type="transmembrane region" description="Helical" evidence="8">
    <location>
        <begin position="35"/>
        <end position="53"/>
    </location>
</feature>
<keyword evidence="2 8" id="KW-0813">Transport</keyword>
<dbReference type="Gene3D" id="1.10.3720.10">
    <property type="entry name" value="MetI-like"/>
    <property type="match status" value="1"/>
</dbReference>
<dbReference type="Proteomes" id="UP001165569">
    <property type="component" value="Unassembled WGS sequence"/>
</dbReference>
<evidence type="ECO:0000256" key="7">
    <source>
        <dbReference type="ARBA" id="ARBA00023136"/>
    </source>
</evidence>
<feature type="transmembrane region" description="Helical" evidence="8">
    <location>
        <begin position="60"/>
        <end position="80"/>
    </location>
</feature>
<dbReference type="EMBL" id="JAMPJT010000005">
    <property type="protein sequence ID" value="MCV9878965.1"/>
    <property type="molecule type" value="Genomic_DNA"/>
</dbReference>
<evidence type="ECO:0000313" key="10">
    <source>
        <dbReference type="EMBL" id="MCV9878965.1"/>
    </source>
</evidence>
<proteinExistence type="inferred from homology"/>
<dbReference type="PANTHER" id="PTHR30151:SF41">
    <property type="entry name" value="ABC TRANSPORTER PERMEASE PROTEIN"/>
    <property type="match status" value="1"/>
</dbReference>
<dbReference type="AlphaFoldDB" id="A0AA41XUT4"/>
<feature type="transmembrane region" description="Helical" evidence="8">
    <location>
        <begin position="233"/>
        <end position="252"/>
    </location>
</feature>
<dbReference type="Pfam" id="PF00528">
    <property type="entry name" value="BPD_transp_1"/>
    <property type="match status" value="1"/>
</dbReference>
<evidence type="ECO:0000259" key="9">
    <source>
        <dbReference type="PROSITE" id="PS50928"/>
    </source>
</evidence>
<feature type="transmembrane region" description="Helical" evidence="8">
    <location>
        <begin position="296"/>
        <end position="316"/>
    </location>
</feature>
<dbReference type="RefSeq" id="WP_264090057.1">
    <property type="nucleotide sequence ID" value="NZ_JAMPJT010000005.1"/>
</dbReference>